<evidence type="ECO:0000259" key="1">
    <source>
        <dbReference type="Pfam" id="PF00561"/>
    </source>
</evidence>
<proteinExistence type="predicted"/>
<keyword evidence="3" id="KW-1185">Reference proteome</keyword>
<organism evidence="2 3">
    <name type="scientific">Sphingomonas rustica</name>
    <dbReference type="NCBI Taxonomy" id="3103142"/>
    <lineage>
        <taxon>Bacteria</taxon>
        <taxon>Pseudomonadati</taxon>
        <taxon>Pseudomonadota</taxon>
        <taxon>Alphaproteobacteria</taxon>
        <taxon>Sphingomonadales</taxon>
        <taxon>Sphingomonadaceae</taxon>
        <taxon>Sphingomonas</taxon>
    </lineage>
</organism>
<dbReference type="PANTHER" id="PTHR43798">
    <property type="entry name" value="MONOACYLGLYCEROL LIPASE"/>
    <property type="match status" value="1"/>
</dbReference>
<dbReference type="InterPro" id="IPR029058">
    <property type="entry name" value="AB_hydrolase_fold"/>
</dbReference>
<reference evidence="2 3" key="1">
    <citation type="submission" date="2024-05" db="EMBL/GenBank/DDBJ databases">
        <title>Sphingomonas sp. HF-S3 16S ribosomal RNA gene Genome sequencing and assembly.</title>
        <authorList>
            <person name="Lee H."/>
        </authorList>
    </citation>
    <scope>NUCLEOTIDE SEQUENCE [LARGE SCALE GENOMIC DNA]</scope>
    <source>
        <strain evidence="2 3">HF-S3</strain>
    </source>
</reference>
<dbReference type="InterPro" id="IPR000073">
    <property type="entry name" value="AB_hydrolase_1"/>
</dbReference>
<dbReference type="EMBL" id="JBDIZK010000008">
    <property type="protein sequence ID" value="MEN3748407.1"/>
    <property type="molecule type" value="Genomic_DNA"/>
</dbReference>
<dbReference type="GO" id="GO:0016787">
    <property type="term" value="F:hydrolase activity"/>
    <property type="evidence" value="ECO:0007669"/>
    <property type="project" value="UniProtKB-KW"/>
</dbReference>
<name>A0ABV0BDD9_9SPHN</name>
<dbReference type="SUPFAM" id="SSF53474">
    <property type="entry name" value="alpha/beta-Hydrolases"/>
    <property type="match status" value="1"/>
</dbReference>
<dbReference type="Proteomes" id="UP001427805">
    <property type="component" value="Unassembled WGS sequence"/>
</dbReference>
<protein>
    <submittedName>
        <fullName evidence="2">Alpha/beta hydrolase</fullName>
    </submittedName>
</protein>
<feature type="domain" description="AB hydrolase-1" evidence="1">
    <location>
        <begin position="71"/>
        <end position="176"/>
    </location>
</feature>
<evidence type="ECO:0000313" key="2">
    <source>
        <dbReference type="EMBL" id="MEN3748407.1"/>
    </source>
</evidence>
<evidence type="ECO:0000313" key="3">
    <source>
        <dbReference type="Proteomes" id="UP001427805"/>
    </source>
</evidence>
<keyword evidence="2" id="KW-0378">Hydrolase</keyword>
<dbReference type="PANTHER" id="PTHR43798:SF33">
    <property type="entry name" value="HYDROLASE, PUTATIVE (AFU_ORTHOLOGUE AFUA_2G14860)-RELATED"/>
    <property type="match status" value="1"/>
</dbReference>
<dbReference type="Pfam" id="PF00561">
    <property type="entry name" value="Abhydrolase_1"/>
    <property type="match status" value="1"/>
</dbReference>
<dbReference type="InterPro" id="IPR050266">
    <property type="entry name" value="AB_hydrolase_sf"/>
</dbReference>
<gene>
    <name evidence="2" type="ORF">TPR58_14625</name>
</gene>
<comment type="caution">
    <text evidence="2">The sequence shown here is derived from an EMBL/GenBank/DDBJ whole genome shotgun (WGS) entry which is preliminary data.</text>
</comment>
<dbReference type="RefSeq" id="WP_346247430.1">
    <property type="nucleotide sequence ID" value="NZ_JBDIZK010000008.1"/>
</dbReference>
<dbReference type="Gene3D" id="3.40.50.1820">
    <property type="entry name" value="alpha/beta hydrolase"/>
    <property type="match status" value="1"/>
</dbReference>
<sequence length="349" mass="37262">MTRVTGWRRAWRWAKRILLGLLALLILVVIVGAIYEALGRRAAARDFPPPGKRVDIGGRSIHIDCRGTGSPTVVFEAGLGSGGSVEWSLVHEQVARVTRACAYDRAGIMWSDAKDGPQDAVAVADDLHATLKAAGITDPLVLVGHSIGGPYIRTYAGRYGDQVAGLVFVDSSHPDQVVELGKVTRTNMHPGKVSAVVDTASALSWTGLVRFLAAGTGSPLLSARDRERMAAYASSSIRGARAELAGFDRTMDAARAVRTLGDRPLVVLTAMKPPTPAELKALGLTPEEGARFKQRWATLNGEIAALSTRSRQQLVPDAGHYIQYDRPDTVIAAVRDVVGQVRAGTMAAR</sequence>
<accession>A0ABV0BDD9</accession>